<protein>
    <recommendedName>
        <fullName evidence="2">AF-9 ANC1 homology domain-containing protein</fullName>
    </recommendedName>
</protein>
<gene>
    <name evidence="3" type="ORF">Bhyg_08108</name>
</gene>
<organism evidence="3 4">
    <name type="scientific">Pseudolycoriella hygida</name>
    <dbReference type="NCBI Taxonomy" id="35572"/>
    <lineage>
        <taxon>Eukaryota</taxon>
        <taxon>Metazoa</taxon>
        <taxon>Ecdysozoa</taxon>
        <taxon>Arthropoda</taxon>
        <taxon>Hexapoda</taxon>
        <taxon>Insecta</taxon>
        <taxon>Pterygota</taxon>
        <taxon>Neoptera</taxon>
        <taxon>Endopterygota</taxon>
        <taxon>Diptera</taxon>
        <taxon>Nematocera</taxon>
        <taxon>Sciaroidea</taxon>
        <taxon>Sciaridae</taxon>
        <taxon>Pseudolycoriella</taxon>
    </lineage>
</organism>
<evidence type="ECO:0000259" key="2">
    <source>
        <dbReference type="Pfam" id="PF17793"/>
    </source>
</evidence>
<feature type="domain" description="AF-9 ANC1 homology" evidence="2">
    <location>
        <begin position="105"/>
        <end position="165"/>
    </location>
</feature>
<keyword evidence="4" id="KW-1185">Reference proteome</keyword>
<feature type="compositionally biased region" description="Basic and acidic residues" evidence="1">
    <location>
        <begin position="80"/>
        <end position="92"/>
    </location>
</feature>
<dbReference type="AlphaFoldDB" id="A0A9Q0S2N3"/>
<dbReference type="InterPro" id="IPR040930">
    <property type="entry name" value="AF-9_AHD"/>
</dbReference>
<evidence type="ECO:0000256" key="1">
    <source>
        <dbReference type="SAM" id="MobiDB-lite"/>
    </source>
</evidence>
<dbReference type="Pfam" id="PF17793">
    <property type="entry name" value="AHD"/>
    <property type="match status" value="1"/>
</dbReference>
<dbReference type="Proteomes" id="UP001151699">
    <property type="component" value="Chromosome B"/>
</dbReference>
<evidence type="ECO:0000313" key="3">
    <source>
        <dbReference type="EMBL" id="KAJ6643152.1"/>
    </source>
</evidence>
<evidence type="ECO:0000313" key="4">
    <source>
        <dbReference type="Proteomes" id="UP001151699"/>
    </source>
</evidence>
<accession>A0A9Q0S2N3</accession>
<dbReference type="Gene3D" id="1.20.1270.290">
    <property type="match status" value="1"/>
</dbReference>
<reference evidence="3" key="1">
    <citation type="submission" date="2022-07" db="EMBL/GenBank/DDBJ databases">
        <authorList>
            <person name="Trinca V."/>
            <person name="Uliana J.V.C."/>
            <person name="Torres T.T."/>
            <person name="Ward R.J."/>
            <person name="Monesi N."/>
        </authorList>
    </citation>
    <scope>NUCLEOTIDE SEQUENCE</scope>
    <source>
        <strain evidence="3">HSMRA1968</strain>
        <tissue evidence="3">Whole embryos</tissue>
    </source>
</reference>
<feature type="region of interest" description="Disordered" evidence="1">
    <location>
        <begin position="67"/>
        <end position="103"/>
    </location>
</feature>
<proteinExistence type="predicted"/>
<comment type="caution">
    <text evidence="3">The sequence shown here is derived from an EMBL/GenBank/DDBJ whole genome shotgun (WGS) entry which is preliminary data.</text>
</comment>
<sequence length="175" mass="20180">MEVYALHQAIGLVVFFVRKMKRGTKGKANQNFSHSTKFKNMMDENKAKIFKKIMRVGGFSGRYQKKQTEIQKQTLRSSSHAKDMNQKQKAKNESLPNLQQRQQRAELEELHRKICSTDSLSDLQRVAETIVTTGNYEITDDKILLFDLANQDSDQATMRLLQQVFATEPLKELPS</sequence>
<name>A0A9Q0S2N3_9DIPT</name>
<dbReference type="EMBL" id="WJQU01000002">
    <property type="protein sequence ID" value="KAJ6643152.1"/>
    <property type="molecule type" value="Genomic_DNA"/>
</dbReference>